<evidence type="ECO:0000256" key="1">
    <source>
        <dbReference type="SAM" id="Phobius"/>
    </source>
</evidence>
<feature type="transmembrane region" description="Helical" evidence="1">
    <location>
        <begin position="127"/>
        <end position="150"/>
    </location>
</feature>
<comment type="caution">
    <text evidence="2">The sequence shown here is derived from an EMBL/GenBank/DDBJ whole genome shotgun (WGS) entry which is preliminary data.</text>
</comment>
<protein>
    <recommendedName>
        <fullName evidence="4">DUF624 domain-containing protein</fullName>
    </recommendedName>
</protein>
<dbReference type="Pfam" id="PF04854">
    <property type="entry name" value="DUF624"/>
    <property type="match status" value="1"/>
</dbReference>
<feature type="transmembrane region" description="Helical" evidence="1">
    <location>
        <begin position="12"/>
        <end position="37"/>
    </location>
</feature>
<dbReference type="AlphaFoldDB" id="A0A430A596"/>
<keyword evidence="1" id="KW-0812">Transmembrane</keyword>
<dbReference type="OrthoDB" id="2182676at2"/>
<proteinExistence type="predicted"/>
<reference evidence="2 3" key="1">
    <citation type="submission" date="2017-05" db="EMBL/GenBank/DDBJ databases">
        <title>Vagococcus spp. assemblies.</title>
        <authorList>
            <person name="Gulvik C.A."/>
        </authorList>
    </citation>
    <scope>NUCLEOTIDE SEQUENCE [LARGE SCALE GENOMIC DNA]</scope>
    <source>
        <strain evidence="2 3">CCUG 41755</strain>
    </source>
</reference>
<accession>A0A430A596</accession>
<feature type="transmembrane region" description="Helical" evidence="1">
    <location>
        <begin position="92"/>
        <end position="115"/>
    </location>
</feature>
<dbReference type="Proteomes" id="UP000287101">
    <property type="component" value="Unassembled WGS sequence"/>
</dbReference>
<keyword evidence="1" id="KW-1133">Transmembrane helix</keyword>
<keyword evidence="3" id="KW-1185">Reference proteome</keyword>
<sequence length="231" mass="26404">MLEKLDISQKIGVLSSVIHVLFITNLLTSVMISPFLFHLWFVSVESQTVITYFISLLTVTPALTAAVYTIWKHIVGSNNSVFKNYIKAYKNNFKQSFVIGAAQLVLASIFLYDFLYIQSRPEISKLWLIPVVIFLFFITSSYIYQLILIARFDTKSGQLLKNSLVVSIKNYKQTFINMLILLVIYIMLNAIPNSLKVLLLMSVTIYIVLLNMKPTILDLEKISEKNQIGEC</sequence>
<evidence type="ECO:0000313" key="2">
    <source>
        <dbReference type="EMBL" id="RSU01985.1"/>
    </source>
</evidence>
<feature type="transmembrane region" description="Helical" evidence="1">
    <location>
        <begin position="49"/>
        <end position="71"/>
    </location>
</feature>
<dbReference type="EMBL" id="NGJY01000004">
    <property type="protein sequence ID" value="RSU01985.1"/>
    <property type="molecule type" value="Genomic_DNA"/>
</dbReference>
<feature type="transmembrane region" description="Helical" evidence="1">
    <location>
        <begin position="194"/>
        <end position="212"/>
    </location>
</feature>
<dbReference type="RefSeq" id="WP_126832419.1">
    <property type="nucleotide sequence ID" value="NZ_CBCRYB010000005.1"/>
</dbReference>
<gene>
    <name evidence="2" type="ORF">CBF31_09485</name>
</gene>
<name>A0A430A596_9ENTE</name>
<evidence type="ECO:0008006" key="4">
    <source>
        <dbReference type="Google" id="ProtNLM"/>
    </source>
</evidence>
<dbReference type="InterPro" id="IPR006938">
    <property type="entry name" value="DUF624"/>
</dbReference>
<keyword evidence="1" id="KW-0472">Membrane</keyword>
<organism evidence="2 3">
    <name type="scientific">Vagococcus fessus</name>
    <dbReference type="NCBI Taxonomy" id="120370"/>
    <lineage>
        <taxon>Bacteria</taxon>
        <taxon>Bacillati</taxon>
        <taxon>Bacillota</taxon>
        <taxon>Bacilli</taxon>
        <taxon>Lactobacillales</taxon>
        <taxon>Enterococcaceae</taxon>
        <taxon>Vagococcus</taxon>
    </lineage>
</organism>
<evidence type="ECO:0000313" key="3">
    <source>
        <dbReference type="Proteomes" id="UP000287101"/>
    </source>
</evidence>